<sequence>MFSCPNRATFPTTFSHPHFPLKNGPLSLLRNLLPRYTKRASIGHMFYRYVDGFLSCLKCYVENFDEDDITHFNEAVTQSKFQVHINPLEHKAPPTINCEIKDRVFNILFRQEKLGYSQG</sequence>
<comment type="caution">
    <text evidence="1">The sequence shown here is derived from an EMBL/GenBank/DDBJ whole genome shotgun (WGS) entry which is preliminary data.</text>
</comment>
<evidence type="ECO:0000313" key="1">
    <source>
        <dbReference type="EMBL" id="KTB28303.1"/>
    </source>
</evidence>
<proteinExistence type="predicted"/>
<dbReference type="AlphaFoldDB" id="A0A0W0EW73"/>
<protein>
    <submittedName>
        <fullName evidence="1">Uncharacterized protein</fullName>
    </submittedName>
</protein>
<organism evidence="1 2">
    <name type="scientific">Moniliophthora roreri</name>
    <name type="common">Frosty pod rot fungus</name>
    <name type="synonym">Monilia roreri</name>
    <dbReference type="NCBI Taxonomy" id="221103"/>
    <lineage>
        <taxon>Eukaryota</taxon>
        <taxon>Fungi</taxon>
        <taxon>Dikarya</taxon>
        <taxon>Basidiomycota</taxon>
        <taxon>Agaricomycotina</taxon>
        <taxon>Agaricomycetes</taxon>
        <taxon>Agaricomycetidae</taxon>
        <taxon>Agaricales</taxon>
        <taxon>Marasmiineae</taxon>
        <taxon>Marasmiaceae</taxon>
        <taxon>Moniliophthora</taxon>
    </lineage>
</organism>
<dbReference type="Proteomes" id="UP000054988">
    <property type="component" value="Unassembled WGS sequence"/>
</dbReference>
<gene>
    <name evidence="1" type="ORF">WG66_19133</name>
</gene>
<reference evidence="1 2" key="1">
    <citation type="submission" date="2015-12" db="EMBL/GenBank/DDBJ databases">
        <title>Draft genome sequence of Moniliophthora roreri, the causal agent of frosty pod rot of cacao.</title>
        <authorList>
            <person name="Aime M.C."/>
            <person name="Diaz-Valderrama J.R."/>
            <person name="Kijpornyongpan T."/>
            <person name="Phillips-Mora W."/>
        </authorList>
    </citation>
    <scope>NUCLEOTIDE SEQUENCE [LARGE SCALE GENOMIC DNA]</scope>
    <source>
        <strain evidence="1 2">MCA 2952</strain>
    </source>
</reference>
<evidence type="ECO:0000313" key="2">
    <source>
        <dbReference type="Proteomes" id="UP000054988"/>
    </source>
</evidence>
<name>A0A0W0EW73_MONRR</name>
<dbReference type="EMBL" id="LATX01002487">
    <property type="protein sequence ID" value="KTB28303.1"/>
    <property type="molecule type" value="Genomic_DNA"/>
</dbReference>
<accession>A0A0W0EW73</accession>